<name>A0ABW5FEY4_9BACL</name>
<reference evidence="2" key="1">
    <citation type="journal article" date="2019" name="Int. J. Syst. Evol. Microbiol.">
        <title>The Global Catalogue of Microorganisms (GCM) 10K type strain sequencing project: providing services to taxonomists for standard genome sequencing and annotation.</title>
        <authorList>
            <consortium name="The Broad Institute Genomics Platform"/>
            <consortium name="The Broad Institute Genome Sequencing Center for Infectious Disease"/>
            <person name="Wu L."/>
            <person name="Ma J."/>
        </authorList>
    </citation>
    <scope>NUCLEOTIDE SEQUENCE [LARGE SCALE GENOMIC DNA]</scope>
    <source>
        <strain evidence="2">CCM 8725</strain>
    </source>
</reference>
<evidence type="ECO:0000313" key="1">
    <source>
        <dbReference type="EMBL" id="MFD2413269.1"/>
    </source>
</evidence>
<organism evidence="1 2">
    <name type="scientific">Paenibacillus rhizoplanae</name>
    <dbReference type="NCBI Taxonomy" id="1917181"/>
    <lineage>
        <taxon>Bacteria</taxon>
        <taxon>Bacillati</taxon>
        <taxon>Bacillota</taxon>
        <taxon>Bacilli</taxon>
        <taxon>Bacillales</taxon>
        <taxon>Paenibacillaceae</taxon>
        <taxon>Paenibacillus</taxon>
    </lineage>
</organism>
<proteinExistence type="predicted"/>
<gene>
    <name evidence="1" type="ORF">ACFSX3_25620</name>
</gene>
<comment type="caution">
    <text evidence="1">The sequence shown here is derived from an EMBL/GenBank/DDBJ whole genome shotgun (WGS) entry which is preliminary data.</text>
</comment>
<sequence length="212" mass="24901">MKTKIIIWDGCILADRFIYRNHRVRKEFDRLYDLHINGLVEFCLPKAVQAEFYGLLRSGGIAIRTEKDGPMRPVAFEHDKLMPLFEMFKGIFNVEFLDSLGQINWPEFSDDYKLIVEEIMQEEYGWRHKGQDVIEQYLGKTIAMLQEEAKQERGRKKPLKDMDDYPVMAAAIIHNADIIVTYNLKDFIDPFGQIRVMNLDTFLLPETQDSLF</sequence>
<dbReference type="EMBL" id="JBHUKY010000062">
    <property type="protein sequence ID" value="MFD2413269.1"/>
    <property type="molecule type" value="Genomic_DNA"/>
</dbReference>
<accession>A0ABW5FEY4</accession>
<protein>
    <recommendedName>
        <fullName evidence="3">PIN domain-containing protein</fullName>
    </recommendedName>
</protein>
<dbReference type="Proteomes" id="UP001597448">
    <property type="component" value="Unassembled WGS sequence"/>
</dbReference>
<evidence type="ECO:0008006" key="3">
    <source>
        <dbReference type="Google" id="ProtNLM"/>
    </source>
</evidence>
<evidence type="ECO:0000313" key="2">
    <source>
        <dbReference type="Proteomes" id="UP001597448"/>
    </source>
</evidence>
<dbReference type="RefSeq" id="WP_209993430.1">
    <property type="nucleotide sequence ID" value="NZ_JBHUKY010000062.1"/>
</dbReference>
<keyword evidence="2" id="KW-1185">Reference proteome</keyword>